<dbReference type="Gene3D" id="2.160.20.80">
    <property type="entry name" value="E3 ubiquitin-protein ligase SopA"/>
    <property type="match status" value="1"/>
</dbReference>
<gene>
    <name evidence="1" type="ORF">G5C33_14280</name>
</gene>
<organism evidence="1 2">
    <name type="scientific">Stakelama tenebrarum</name>
    <dbReference type="NCBI Taxonomy" id="2711215"/>
    <lineage>
        <taxon>Bacteria</taxon>
        <taxon>Pseudomonadati</taxon>
        <taxon>Pseudomonadota</taxon>
        <taxon>Alphaproteobacteria</taxon>
        <taxon>Sphingomonadales</taxon>
        <taxon>Sphingomonadaceae</taxon>
        <taxon>Stakelama</taxon>
    </lineage>
</organism>
<dbReference type="RefSeq" id="WP_165327849.1">
    <property type="nucleotide sequence ID" value="NZ_CP049109.1"/>
</dbReference>
<evidence type="ECO:0000313" key="2">
    <source>
        <dbReference type="Proteomes" id="UP000501568"/>
    </source>
</evidence>
<sequence length="303" mass="33182">MADSEDMKRLASGEIDLSRCDFREADLSGMDLSGRNFSYSLFEKARCEKTKFTNSNFQGAKVSFIRAPNANFDGCNLQRLHFGYSELSGSSMRAVRGAGARFQHAKLDGVDIRGSDFSSGNIDPDTNLSGIVVDDQTNFEGLGVLRPTSRNPVFADYEFDNGTLRRIDRERAISQHVEVSSVSGDGDPDLSGVGEYSAPASDGIVRFDHNDPHYLRVSKELGDAIDSLRTTNEHIENREDALQAMQYAKSLWERLELPLMTAKVGIVMAIDDALSLIGKASVGLVVAAAKAAVVDYIRKNLDL</sequence>
<protein>
    <submittedName>
        <fullName evidence="1">Pentapeptide repeat-containing protein</fullName>
    </submittedName>
</protein>
<dbReference type="PANTHER" id="PTHR14136">
    <property type="entry name" value="BTB_POZ DOMAIN-CONTAINING PROTEIN KCTD9"/>
    <property type="match status" value="1"/>
</dbReference>
<dbReference type="SUPFAM" id="SSF141571">
    <property type="entry name" value="Pentapeptide repeat-like"/>
    <property type="match status" value="1"/>
</dbReference>
<name>A0A6G6Y7L6_9SPHN</name>
<accession>A0A6G6Y7L6</accession>
<keyword evidence="2" id="KW-1185">Reference proteome</keyword>
<evidence type="ECO:0000313" key="1">
    <source>
        <dbReference type="EMBL" id="QIG80841.1"/>
    </source>
</evidence>
<dbReference type="Proteomes" id="UP000501568">
    <property type="component" value="Chromosome"/>
</dbReference>
<proteinExistence type="predicted"/>
<dbReference type="AlphaFoldDB" id="A0A6G6Y7L6"/>
<dbReference type="Pfam" id="PF00805">
    <property type="entry name" value="Pentapeptide"/>
    <property type="match status" value="2"/>
</dbReference>
<dbReference type="EMBL" id="CP049109">
    <property type="protein sequence ID" value="QIG80841.1"/>
    <property type="molecule type" value="Genomic_DNA"/>
</dbReference>
<dbReference type="InterPro" id="IPR001646">
    <property type="entry name" value="5peptide_repeat"/>
</dbReference>
<dbReference type="KEGG" id="spzr:G5C33_14280"/>
<dbReference type="PANTHER" id="PTHR14136:SF17">
    <property type="entry name" value="BTB_POZ DOMAIN-CONTAINING PROTEIN KCTD9"/>
    <property type="match status" value="1"/>
</dbReference>
<reference evidence="1 2" key="1">
    <citation type="submission" date="2020-02" db="EMBL/GenBank/DDBJ databases">
        <authorList>
            <person name="Zheng R.K."/>
            <person name="Sun C.M."/>
        </authorList>
    </citation>
    <scope>NUCLEOTIDE SEQUENCE [LARGE SCALE GENOMIC DNA]</scope>
    <source>
        <strain evidence="2">zrk23</strain>
    </source>
</reference>
<dbReference type="InterPro" id="IPR051082">
    <property type="entry name" value="Pentapeptide-BTB/POZ_domain"/>
</dbReference>